<evidence type="ECO:0000259" key="11">
    <source>
        <dbReference type="Pfam" id="PF01433"/>
    </source>
</evidence>
<comment type="catalytic activity">
    <reaction evidence="1">
        <text>Release of an N-terminal amino acid, Xaa-|-Yaa- from a peptide, amide or arylamide. Xaa is preferably Ala, but may be most amino acids including Pro (slow action). When a terminal hydrophobic residue is followed by a prolyl residue, the two may be released as an intact Xaa-Pro dipeptide.</text>
        <dbReference type="EC" id="3.4.11.2"/>
    </reaction>
</comment>
<keyword evidence="5 9" id="KW-0479">Metal-binding</keyword>
<dbReference type="InterPro" id="IPR050344">
    <property type="entry name" value="Peptidase_M1_aminopeptidases"/>
</dbReference>
<feature type="signal peptide" evidence="10">
    <location>
        <begin position="1"/>
        <end position="22"/>
    </location>
</feature>
<dbReference type="EC" id="3.4.11.-" evidence="9"/>
<feature type="domain" description="Aminopeptidase N-like N-terminal" evidence="13">
    <location>
        <begin position="51"/>
        <end position="232"/>
    </location>
</feature>
<evidence type="ECO:0000256" key="5">
    <source>
        <dbReference type="ARBA" id="ARBA00022723"/>
    </source>
</evidence>
<keyword evidence="8 9" id="KW-0482">Metalloprotease</keyword>
<dbReference type="InterPro" id="IPR027268">
    <property type="entry name" value="Peptidase_M4/M1_CTD_sf"/>
</dbReference>
<evidence type="ECO:0000256" key="4">
    <source>
        <dbReference type="ARBA" id="ARBA00022670"/>
    </source>
</evidence>
<proteinExistence type="inferred from homology"/>
<evidence type="ECO:0000256" key="10">
    <source>
        <dbReference type="SAM" id="SignalP"/>
    </source>
</evidence>
<dbReference type="InterPro" id="IPR014782">
    <property type="entry name" value="Peptidase_M1_dom"/>
</dbReference>
<keyword evidence="15" id="KW-1185">Reference proteome</keyword>
<evidence type="ECO:0000256" key="3">
    <source>
        <dbReference type="ARBA" id="ARBA00022438"/>
    </source>
</evidence>
<accession>A0ABM7QAJ3</accession>
<keyword evidence="4 9" id="KW-0645">Protease</keyword>
<dbReference type="Gene3D" id="2.60.40.1730">
    <property type="entry name" value="tricorn interacting facor f3 domain"/>
    <property type="match status" value="1"/>
</dbReference>
<evidence type="ECO:0000256" key="6">
    <source>
        <dbReference type="ARBA" id="ARBA00022801"/>
    </source>
</evidence>
<evidence type="ECO:0000256" key="1">
    <source>
        <dbReference type="ARBA" id="ARBA00000098"/>
    </source>
</evidence>
<gene>
    <name evidence="14" type="primary">pepN_1</name>
    <name evidence="14" type="ORF">LYSHEL_03450</name>
</gene>
<keyword evidence="6 9" id="KW-0378">Hydrolase</keyword>
<comment type="similarity">
    <text evidence="2 9">Belongs to the peptidase M1 family.</text>
</comment>
<dbReference type="InterPro" id="IPR024571">
    <property type="entry name" value="ERAP1-like_C_dom"/>
</dbReference>
<dbReference type="Pfam" id="PF17900">
    <property type="entry name" value="Peptidase_M1_N"/>
    <property type="match status" value="1"/>
</dbReference>
<dbReference type="GO" id="GO:0004177">
    <property type="term" value="F:aminopeptidase activity"/>
    <property type="evidence" value="ECO:0007669"/>
    <property type="project" value="UniProtKB-KW"/>
</dbReference>
<dbReference type="Proteomes" id="UP000680514">
    <property type="component" value="Chromosome"/>
</dbReference>
<evidence type="ECO:0000313" key="15">
    <source>
        <dbReference type="Proteomes" id="UP000680514"/>
    </source>
</evidence>
<dbReference type="Gene3D" id="2.60.40.1910">
    <property type="match status" value="1"/>
</dbReference>
<dbReference type="SUPFAM" id="SSF55486">
    <property type="entry name" value="Metalloproteases ('zincins'), catalytic domain"/>
    <property type="match status" value="1"/>
</dbReference>
<evidence type="ECO:0000256" key="8">
    <source>
        <dbReference type="ARBA" id="ARBA00023049"/>
    </source>
</evidence>
<feature type="domain" description="Peptidase M1 membrane alanine aminopeptidase" evidence="11">
    <location>
        <begin position="266"/>
        <end position="482"/>
    </location>
</feature>
<feature type="chain" id="PRO_5046844693" description="Aminopeptidase" evidence="10">
    <location>
        <begin position="23"/>
        <end position="889"/>
    </location>
</feature>
<dbReference type="InterPro" id="IPR042097">
    <property type="entry name" value="Aminopeptidase_N-like_N_sf"/>
</dbReference>
<evidence type="ECO:0000256" key="7">
    <source>
        <dbReference type="ARBA" id="ARBA00022833"/>
    </source>
</evidence>
<name>A0ABM7QAJ3_9GAMM</name>
<dbReference type="PANTHER" id="PTHR11533">
    <property type="entry name" value="PROTEASE M1 ZINC METALLOPROTEASE"/>
    <property type="match status" value="1"/>
</dbReference>
<sequence length="889" mass="96818">MRRTLVTAITLALAGAALDVAAFDAAAQAPDMNSAPAVTNATTQLPRTVRPTNYTIAVTPHADKMTFDGKVSIAIDVLEPTDKIVLNAVDMTFANVVLNPANGRVQKPKVAVDAEAQTATFTVDKPLPAGKYLLSMDYTGKIGTQANGLFAIDYDTKAGKKRALYTQFENSDARKFVPSWDEPNYKAIFDLSADVPAKQMAVSNMPAADTKDLGNGMKRVRFQTSPKMSTYLLFFGLGDFERATMQAGATEVGVVAQTGSVDQAKFALQSSADVLREYNDYFGTPYPLPKLDNVASPGRSQFFGAMENWGAIYTFEYALLLDPTISTQSDKQGVFSIAAHEIAHQWFGDLVTMSWWDDLWLNEGFATWMAARTTQKLHPEWNTGLYAVGSREQAMNRDAVATTHPVVQHVETVEQASQAFDAITYQKGGAVISMLEGYVGADAWREGVRRYIKKHAYGNTVSDDLWMAVQEAAGKPIVDIAHDFTLQPGIPLITVTSSTCTGGKTTLQLKQGEFTRDRPDKQSLTWRVPVIAQGVGGKPVRTLVENGSGSIEVPGCAPVILNAGQSGYYRTLYAPTQFAAIRDQFGNLAPIDQLGLMNDIWSLGMAGLQPSSDYLDLAMRAKPDADPAIWADIADSFTSIDRYYDGDAQGQARFRKFAIKTLQPAFARIGWEAKANESDPVAILRTQLIGALSDLGDAQVIAEARRRFDASATDEKAMPTALRRTILGVVAQHADAATWDKLHEMAKAEKTALVKDQYYTMLSIPEDKALAQKALDLALTDEPGETNSASMISVVSGQHPDLAFDYAVAHQKQLESKIDSTSRSRYYPGLARNSLDPAMIGKLKAYADKNIVASSRRETDTAVANITYRSKVKKERLPAIGAWLGKHGS</sequence>
<dbReference type="Gene3D" id="1.25.50.20">
    <property type="match status" value="1"/>
</dbReference>
<dbReference type="PRINTS" id="PR00756">
    <property type="entry name" value="ALADIPTASE"/>
</dbReference>
<dbReference type="SUPFAM" id="SSF63737">
    <property type="entry name" value="Leukotriene A4 hydrolase N-terminal domain"/>
    <property type="match status" value="1"/>
</dbReference>
<dbReference type="EMBL" id="AP024546">
    <property type="protein sequence ID" value="BCT94474.1"/>
    <property type="molecule type" value="Genomic_DNA"/>
</dbReference>
<evidence type="ECO:0000313" key="14">
    <source>
        <dbReference type="EMBL" id="BCT94474.1"/>
    </source>
</evidence>
<dbReference type="Gene3D" id="1.10.390.10">
    <property type="entry name" value="Neutral Protease Domain 2"/>
    <property type="match status" value="1"/>
</dbReference>
<keyword evidence="10" id="KW-0732">Signal</keyword>
<dbReference type="RefSeq" id="WP_213435332.1">
    <property type="nucleotide sequence ID" value="NZ_AP024546.1"/>
</dbReference>
<comment type="cofactor">
    <cofactor evidence="9">
        <name>Zn(2+)</name>
        <dbReference type="ChEBI" id="CHEBI:29105"/>
    </cofactor>
    <text evidence="9">Binds 1 zinc ion per subunit.</text>
</comment>
<protein>
    <recommendedName>
        <fullName evidence="9">Aminopeptidase</fullName>
        <ecNumber evidence="9">3.4.11.-</ecNumber>
    </recommendedName>
</protein>
<reference evidence="14 15" key="1">
    <citation type="submission" date="2021-03" db="EMBL/GenBank/DDBJ databases">
        <title>Complete Genome Sequences of Two Lysobacter Strains Isolated from Sea Water (Lysobacter caseinilyticus) and Soil (Lysobacter helvus) in South Korea.</title>
        <authorList>
            <person name="Watanabe Y."/>
            <person name="Arakawa K."/>
        </authorList>
    </citation>
    <scope>NUCLEOTIDE SEQUENCE [LARGE SCALE GENOMIC DNA]</scope>
    <source>
        <strain evidence="14 15">D10</strain>
    </source>
</reference>
<dbReference type="InterPro" id="IPR034016">
    <property type="entry name" value="M1_APN-typ"/>
</dbReference>
<evidence type="ECO:0000256" key="9">
    <source>
        <dbReference type="RuleBase" id="RU364040"/>
    </source>
</evidence>
<dbReference type="Pfam" id="PF01433">
    <property type="entry name" value="Peptidase_M1"/>
    <property type="match status" value="1"/>
</dbReference>
<dbReference type="InterPro" id="IPR001930">
    <property type="entry name" value="Peptidase_M1"/>
</dbReference>
<evidence type="ECO:0000256" key="2">
    <source>
        <dbReference type="ARBA" id="ARBA00010136"/>
    </source>
</evidence>
<dbReference type="Pfam" id="PF11838">
    <property type="entry name" value="ERAP1_C"/>
    <property type="match status" value="1"/>
</dbReference>
<feature type="domain" description="ERAP1-like C-terminal" evidence="12">
    <location>
        <begin position="559"/>
        <end position="866"/>
    </location>
</feature>
<dbReference type="CDD" id="cd09601">
    <property type="entry name" value="M1_APN-Q_like"/>
    <property type="match status" value="1"/>
</dbReference>
<organism evidence="14 15">
    <name type="scientific">Lysobacter helvus</name>
    <dbReference type="NCBI Taxonomy" id="2675059"/>
    <lineage>
        <taxon>Bacteria</taxon>
        <taxon>Pseudomonadati</taxon>
        <taxon>Pseudomonadota</taxon>
        <taxon>Gammaproteobacteria</taxon>
        <taxon>Lysobacterales</taxon>
        <taxon>Lysobacteraceae</taxon>
        <taxon>Lysobacter</taxon>
    </lineage>
</organism>
<dbReference type="PANTHER" id="PTHR11533:SF174">
    <property type="entry name" value="PUROMYCIN-SENSITIVE AMINOPEPTIDASE-RELATED"/>
    <property type="match status" value="1"/>
</dbReference>
<dbReference type="InterPro" id="IPR045357">
    <property type="entry name" value="Aminopeptidase_N-like_N"/>
</dbReference>
<evidence type="ECO:0000259" key="12">
    <source>
        <dbReference type="Pfam" id="PF11838"/>
    </source>
</evidence>
<evidence type="ECO:0000259" key="13">
    <source>
        <dbReference type="Pfam" id="PF17900"/>
    </source>
</evidence>
<keyword evidence="3 9" id="KW-0031">Aminopeptidase</keyword>
<keyword evidence="7 9" id="KW-0862">Zinc</keyword>